<keyword evidence="6" id="KW-0812">Transmembrane</keyword>
<feature type="transmembrane region" description="Helical" evidence="6">
    <location>
        <begin position="25"/>
        <end position="47"/>
    </location>
</feature>
<feature type="binding site" description="axial binding residue" evidence="3">
    <location>
        <position position="532"/>
    </location>
    <ligand>
        <name>heme</name>
        <dbReference type="ChEBI" id="CHEBI:30413"/>
    </ligand>
    <ligandPart>
        <name>Fe</name>
        <dbReference type="ChEBI" id="CHEBI:18248"/>
    </ligandPart>
</feature>
<keyword evidence="4" id="KW-0503">Monooxygenase</keyword>
<dbReference type="InterPro" id="IPR002401">
    <property type="entry name" value="Cyt_P450_E_grp-I"/>
</dbReference>
<keyword evidence="3 4" id="KW-0349">Heme</keyword>
<keyword evidence="3 4" id="KW-0479">Metal-binding</keyword>
<dbReference type="InterPro" id="IPR050121">
    <property type="entry name" value="Cytochrome_P450_monoxygenase"/>
</dbReference>
<evidence type="ECO:0000313" key="7">
    <source>
        <dbReference type="EMBL" id="GIL74306.1"/>
    </source>
</evidence>
<evidence type="ECO:0000256" key="2">
    <source>
        <dbReference type="ARBA" id="ARBA00010617"/>
    </source>
</evidence>
<dbReference type="GO" id="GO:0020037">
    <property type="term" value="F:heme binding"/>
    <property type="evidence" value="ECO:0007669"/>
    <property type="project" value="InterPro"/>
</dbReference>
<comment type="similarity">
    <text evidence="2 4">Belongs to the cytochrome P450 family.</text>
</comment>
<dbReference type="SUPFAM" id="SSF48264">
    <property type="entry name" value="Cytochrome P450"/>
    <property type="match status" value="1"/>
</dbReference>
<protein>
    <recommendedName>
        <fullName evidence="9">Cytochrome P450</fullName>
    </recommendedName>
</protein>
<evidence type="ECO:0000256" key="5">
    <source>
        <dbReference type="SAM" id="MobiDB-lite"/>
    </source>
</evidence>
<keyword evidence="6" id="KW-1133">Transmembrane helix</keyword>
<gene>
    <name evidence="7" type="ORF">Vretifemale_4365</name>
</gene>
<dbReference type="AlphaFoldDB" id="A0A8J4C2N8"/>
<dbReference type="PRINTS" id="PR00385">
    <property type="entry name" value="P450"/>
</dbReference>
<organism evidence="7 8">
    <name type="scientific">Volvox reticuliferus</name>
    <dbReference type="NCBI Taxonomy" id="1737510"/>
    <lineage>
        <taxon>Eukaryota</taxon>
        <taxon>Viridiplantae</taxon>
        <taxon>Chlorophyta</taxon>
        <taxon>core chlorophytes</taxon>
        <taxon>Chlorophyceae</taxon>
        <taxon>CS clade</taxon>
        <taxon>Chlamydomonadales</taxon>
        <taxon>Volvocaceae</taxon>
        <taxon>Volvox</taxon>
    </lineage>
</organism>
<dbReference type="Proteomes" id="UP000747110">
    <property type="component" value="Unassembled WGS sequence"/>
</dbReference>
<keyword evidence="3 4" id="KW-0408">Iron</keyword>
<evidence type="ECO:0000256" key="6">
    <source>
        <dbReference type="SAM" id="Phobius"/>
    </source>
</evidence>
<comment type="caution">
    <text evidence="7">The sequence shown here is derived from an EMBL/GenBank/DDBJ whole genome shotgun (WGS) entry which is preliminary data.</text>
</comment>
<accession>A0A8J4C2N8</accession>
<keyword evidence="6" id="KW-0472">Membrane</keyword>
<evidence type="ECO:0000256" key="3">
    <source>
        <dbReference type="PIRSR" id="PIRSR602401-1"/>
    </source>
</evidence>
<feature type="region of interest" description="Disordered" evidence="5">
    <location>
        <begin position="495"/>
        <end position="521"/>
    </location>
</feature>
<keyword evidence="4" id="KW-0560">Oxidoreductase</keyword>
<evidence type="ECO:0000256" key="4">
    <source>
        <dbReference type="RuleBase" id="RU000461"/>
    </source>
</evidence>
<evidence type="ECO:0000256" key="1">
    <source>
        <dbReference type="ARBA" id="ARBA00001971"/>
    </source>
</evidence>
<feature type="non-terminal residue" evidence="7">
    <location>
        <position position="616"/>
    </location>
</feature>
<dbReference type="InterPro" id="IPR017972">
    <property type="entry name" value="Cyt_P450_CS"/>
</dbReference>
<proteinExistence type="inferred from homology"/>
<name>A0A8J4C2N8_9CHLO</name>
<dbReference type="GO" id="GO:0005506">
    <property type="term" value="F:iron ion binding"/>
    <property type="evidence" value="ECO:0007669"/>
    <property type="project" value="InterPro"/>
</dbReference>
<dbReference type="InterPro" id="IPR036396">
    <property type="entry name" value="Cyt_P450_sf"/>
</dbReference>
<evidence type="ECO:0000313" key="8">
    <source>
        <dbReference type="Proteomes" id="UP000747110"/>
    </source>
</evidence>
<dbReference type="Gene3D" id="1.10.630.10">
    <property type="entry name" value="Cytochrome P450"/>
    <property type="match status" value="1"/>
</dbReference>
<dbReference type="PROSITE" id="PS00086">
    <property type="entry name" value="CYTOCHROME_P450"/>
    <property type="match status" value="1"/>
</dbReference>
<dbReference type="PANTHER" id="PTHR24305">
    <property type="entry name" value="CYTOCHROME P450"/>
    <property type="match status" value="1"/>
</dbReference>
<dbReference type="Pfam" id="PF00067">
    <property type="entry name" value="p450"/>
    <property type="match status" value="1"/>
</dbReference>
<dbReference type="InterPro" id="IPR001128">
    <property type="entry name" value="Cyt_P450"/>
</dbReference>
<dbReference type="PANTHER" id="PTHR24305:SF166">
    <property type="entry name" value="CYTOCHROME P450 12A4, MITOCHONDRIAL-RELATED"/>
    <property type="match status" value="1"/>
</dbReference>
<reference evidence="7" key="1">
    <citation type="journal article" date="2021" name="Proc. Natl. Acad. Sci. U.S.A.">
        <title>Three genomes in the algal genus Volvox reveal the fate of a haploid sex-determining region after a transition to homothallism.</title>
        <authorList>
            <person name="Yamamoto K."/>
            <person name="Hamaji T."/>
            <person name="Kawai-Toyooka H."/>
            <person name="Matsuzaki R."/>
            <person name="Takahashi F."/>
            <person name="Nishimura Y."/>
            <person name="Kawachi M."/>
            <person name="Noguchi H."/>
            <person name="Minakuchi Y."/>
            <person name="Umen J.G."/>
            <person name="Toyoda A."/>
            <person name="Nozaki H."/>
        </authorList>
    </citation>
    <scope>NUCLEOTIDE SEQUENCE</scope>
    <source>
        <strain evidence="7">NIES-3786</strain>
    </source>
</reference>
<dbReference type="EMBL" id="BNCP01000006">
    <property type="protein sequence ID" value="GIL74306.1"/>
    <property type="molecule type" value="Genomic_DNA"/>
</dbReference>
<dbReference type="GO" id="GO:0004497">
    <property type="term" value="F:monooxygenase activity"/>
    <property type="evidence" value="ECO:0007669"/>
    <property type="project" value="UniProtKB-KW"/>
</dbReference>
<comment type="cofactor">
    <cofactor evidence="1 3">
        <name>heme</name>
        <dbReference type="ChEBI" id="CHEBI:30413"/>
    </cofactor>
</comment>
<dbReference type="OrthoDB" id="1470350at2759"/>
<sequence length="616" mass="67934">LTRVAILIVEMWDMLSNYYSFQGPLGAWTPAVAIILNTLGVALGFAVTKLISLLLTPTYDLCKIPSPPVGDPILGHVKYFLRPDYHRIILKWTQKYGSIFRIRLLTQWAIVITDPATAAQVLATVPGRTHNYTLTDEVLGGPGKVSMFGTRDEAHWRNVRKATAPAFSMTNVRRYFSSVLDAAGELLSWLDRDQAEKGYVDLEPHLQRLMLRATLEGLLEVPDARHRPGFDELANRILLLMEEATNQISDPVRTIWYRTPLAPLLSKHMAKCHRAQREVVAFHTTTAARLLSRPDPSPENTFLWACLHRLRHPTTGRRLNASQLYPEVGLFTTAGFDTTSSTLGWCLYAASVHPEQQERVAEELWKAGVFGKGAVVVEEEVDQVGAAAGSGGGGCTPRLILDPQFCPSVEELARLPLLNAFINEAMRLYPATAVSGERLSSERPITVGGFTLPGKMVLWTVIYGIHTSEHNWDEPEVFRMDRWLEDPQCAFARGRAAQPGAQAGGPGDAGDPTKASPAPRRFLPFGDGPKNCVGQNFATVVVRAIFALLLSRYRVSLHPDMGIELPEEKEGGEGGFRASKLAAHTAALTQVAVVTKLTKLRVVLSRRNCIPLTRGE</sequence>
<evidence type="ECO:0008006" key="9">
    <source>
        <dbReference type="Google" id="ProtNLM"/>
    </source>
</evidence>
<dbReference type="GO" id="GO:0016705">
    <property type="term" value="F:oxidoreductase activity, acting on paired donors, with incorporation or reduction of molecular oxygen"/>
    <property type="evidence" value="ECO:0007669"/>
    <property type="project" value="InterPro"/>
</dbReference>
<dbReference type="PRINTS" id="PR00463">
    <property type="entry name" value="EP450I"/>
</dbReference>
<keyword evidence="8" id="KW-1185">Reference proteome</keyword>
<dbReference type="CDD" id="cd00302">
    <property type="entry name" value="cytochrome_P450"/>
    <property type="match status" value="1"/>
</dbReference>